<organism evidence="1 2">
    <name type="scientific">Burkholderia cepacia</name>
    <name type="common">Pseudomonas cepacia</name>
    <dbReference type="NCBI Taxonomy" id="292"/>
    <lineage>
        <taxon>Bacteria</taxon>
        <taxon>Pseudomonadati</taxon>
        <taxon>Pseudomonadota</taxon>
        <taxon>Betaproteobacteria</taxon>
        <taxon>Burkholderiales</taxon>
        <taxon>Burkholderiaceae</taxon>
        <taxon>Burkholderia</taxon>
        <taxon>Burkholderia cepacia complex</taxon>
    </lineage>
</organism>
<dbReference type="InterPro" id="IPR046905">
    <property type="entry name" value="ABC-3C_MC1"/>
</dbReference>
<dbReference type="RefSeq" id="WP_044847219.1">
    <property type="nucleotide sequence ID" value="NZ_CADDZZ010000017.1"/>
</dbReference>
<dbReference type="AlphaFoldDB" id="A0A8I1AV46"/>
<dbReference type="Proteomes" id="UP000645612">
    <property type="component" value="Unassembled WGS sequence"/>
</dbReference>
<evidence type="ECO:0000313" key="1">
    <source>
        <dbReference type="EMBL" id="MBH9701899.1"/>
    </source>
</evidence>
<dbReference type="EMBL" id="JAEDXG010000055">
    <property type="protein sequence ID" value="MBH9701899.1"/>
    <property type="molecule type" value="Genomic_DNA"/>
</dbReference>
<evidence type="ECO:0000313" key="2">
    <source>
        <dbReference type="Proteomes" id="UP000645612"/>
    </source>
</evidence>
<proteinExistence type="predicted"/>
<reference evidence="1" key="1">
    <citation type="submission" date="2020-12" db="EMBL/GenBank/DDBJ databases">
        <title>Burkholderia cepacia complex in Mexico.</title>
        <authorList>
            <person name="Estrada P."/>
        </authorList>
    </citation>
    <scope>NUCLEOTIDE SEQUENCE</scope>
    <source>
        <strain evidence="1">871</strain>
    </source>
</reference>
<dbReference type="Pfam" id="PF20289">
    <property type="entry name" value="MComp1"/>
    <property type="match status" value="1"/>
</dbReference>
<accession>A0A8I1AV46</accession>
<name>A0A8I1AV46_BURCE</name>
<sequence>MIIELIHEALIAHHFINVLETPSARFYCRESSSAVRFVILHELEELIDPSRLNAAMNQLVPQVFSSNPSFRKNCDLICVHHLKQLADFKNHEEKIFAIEEDPHFFKKYVLYYSDAEDGTLRDQSYKDIQATIADKALFDQYKDQPLTATQYSVAAKIFIKLPFLELPFVKRELVPLRMQAQGAVSEVGLTATYESIQKLNKNNLESLIKGMIDDELENIKD</sequence>
<comment type="caution">
    <text evidence="1">The sequence shown here is derived from an EMBL/GenBank/DDBJ whole genome shotgun (WGS) entry which is preliminary data.</text>
</comment>
<protein>
    <submittedName>
        <fullName evidence="1">Uncharacterized protein</fullName>
    </submittedName>
</protein>
<gene>
    <name evidence="1" type="ORF">JAO13_36250</name>
</gene>